<keyword evidence="1" id="KW-0805">Transcription regulation</keyword>
<dbReference type="SUPFAM" id="SSF46689">
    <property type="entry name" value="Homeodomain-like"/>
    <property type="match status" value="1"/>
</dbReference>
<dbReference type="Gene3D" id="1.10.357.10">
    <property type="entry name" value="Tetracycline Repressor, domain 2"/>
    <property type="match status" value="1"/>
</dbReference>
<evidence type="ECO:0000256" key="3">
    <source>
        <dbReference type="ARBA" id="ARBA00023163"/>
    </source>
</evidence>
<reference evidence="6 7" key="1">
    <citation type="submission" date="2019-03" db="EMBL/GenBank/DDBJ databases">
        <title>Deep-cultivation of Planctomycetes and their phenomic and genomic characterization uncovers novel biology.</title>
        <authorList>
            <person name="Wiegand S."/>
            <person name="Jogler M."/>
            <person name="Boedeker C."/>
            <person name="Pinto D."/>
            <person name="Vollmers J."/>
            <person name="Rivas-Marin E."/>
            <person name="Kohn T."/>
            <person name="Peeters S.H."/>
            <person name="Heuer A."/>
            <person name="Rast P."/>
            <person name="Oberbeckmann S."/>
            <person name="Bunk B."/>
            <person name="Jeske O."/>
            <person name="Meyerdierks A."/>
            <person name="Storesund J.E."/>
            <person name="Kallscheuer N."/>
            <person name="Luecker S."/>
            <person name="Lage O.M."/>
            <person name="Pohl T."/>
            <person name="Merkel B.J."/>
            <person name="Hornburger P."/>
            <person name="Mueller R.-W."/>
            <person name="Bruemmer F."/>
            <person name="Labrenz M."/>
            <person name="Spormann A.M."/>
            <person name="Op den Camp H."/>
            <person name="Overmann J."/>
            <person name="Amann R."/>
            <person name="Jetten M.S.M."/>
            <person name="Mascher T."/>
            <person name="Medema M.H."/>
            <person name="Devos D.P."/>
            <person name="Kaster A.-K."/>
            <person name="Ovreas L."/>
            <person name="Rohde M."/>
            <person name="Galperin M.Y."/>
            <person name="Jogler C."/>
        </authorList>
    </citation>
    <scope>NUCLEOTIDE SEQUENCE [LARGE SCALE GENOMIC DNA]</scope>
    <source>
        <strain evidence="6 7">V144</strain>
    </source>
</reference>
<dbReference type="AlphaFoldDB" id="A0A517VU10"/>
<evidence type="ECO:0000256" key="4">
    <source>
        <dbReference type="PROSITE-ProRule" id="PRU00335"/>
    </source>
</evidence>
<dbReference type="Proteomes" id="UP000318704">
    <property type="component" value="Chromosome"/>
</dbReference>
<dbReference type="RefSeq" id="WP_144984717.1">
    <property type="nucleotide sequence ID" value="NZ_CP037920.1"/>
</dbReference>
<organism evidence="6 7">
    <name type="scientific">Gimesia aquarii</name>
    <dbReference type="NCBI Taxonomy" id="2527964"/>
    <lineage>
        <taxon>Bacteria</taxon>
        <taxon>Pseudomonadati</taxon>
        <taxon>Planctomycetota</taxon>
        <taxon>Planctomycetia</taxon>
        <taxon>Planctomycetales</taxon>
        <taxon>Planctomycetaceae</taxon>
        <taxon>Gimesia</taxon>
    </lineage>
</organism>
<feature type="DNA-binding region" description="H-T-H motif" evidence="4">
    <location>
        <begin position="31"/>
        <end position="50"/>
    </location>
</feature>
<dbReference type="InterPro" id="IPR009057">
    <property type="entry name" value="Homeodomain-like_sf"/>
</dbReference>
<evidence type="ECO:0000313" key="6">
    <source>
        <dbReference type="EMBL" id="QDT96494.1"/>
    </source>
</evidence>
<gene>
    <name evidence="6" type="ORF">V144x_19510</name>
</gene>
<dbReference type="InterPro" id="IPR050109">
    <property type="entry name" value="HTH-type_TetR-like_transc_reg"/>
</dbReference>
<evidence type="ECO:0000313" key="7">
    <source>
        <dbReference type="Proteomes" id="UP000318704"/>
    </source>
</evidence>
<feature type="domain" description="HTH tetR-type" evidence="5">
    <location>
        <begin position="8"/>
        <end position="68"/>
    </location>
</feature>
<dbReference type="GO" id="GO:0000976">
    <property type="term" value="F:transcription cis-regulatory region binding"/>
    <property type="evidence" value="ECO:0007669"/>
    <property type="project" value="TreeGrafter"/>
</dbReference>
<dbReference type="PANTHER" id="PTHR30055:SF234">
    <property type="entry name" value="HTH-TYPE TRANSCRIPTIONAL REGULATOR BETI"/>
    <property type="match status" value="1"/>
</dbReference>
<proteinExistence type="predicted"/>
<dbReference type="InterPro" id="IPR001647">
    <property type="entry name" value="HTH_TetR"/>
</dbReference>
<dbReference type="GO" id="GO:0003700">
    <property type="term" value="F:DNA-binding transcription factor activity"/>
    <property type="evidence" value="ECO:0007669"/>
    <property type="project" value="TreeGrafter"/>
</dbReference>
<evidence type="ECO:0000256" key="1">
    <source>
        <dbReference type="ARBA" id="ARBA00023015"/>
    </source>
</evidence>
<dbReference type="PANTHER" id="PTHR30055">
    <property type="entry name" value="HTH-TYPE TRANSCRIPTIONAL REGULATOR RUTR"/>
    <property type="match status" value="1"/>
</dbReference>
<name>A0A517VU10_9PLAN</name>
<evidence type="ECO:0000259" key="5">
    <source>
        <dbReference type="PROSITE" id="PS50977"/>
    </source>
</evidence>
<sequence>MGRPDLTEERTAQILDAFELCVARYGLEGSSLERVAEEANVKRSILRHYVGNRDDLIIALAERVVAKYRQYTLGLLGALPERGRITKLIEFFFPDQPVETADSVLVVEALISAADQYPRIQELMTEYIDELVGITAGQLRQEFPDATRQQSWSVAYGVVCICFNQESLISLRLPKKFLEAARFSARRLIVSLGERSR</sequence>
<evidence type="ECO:0000256" key="2">
    <source>
        <dbReference type="ARBA" id="ARBA00023125"/>
    </source>
</evidence>
<accession>A0A517VU10</accession>
<protein>
    <submittedName>
        <fullName evidence="6">Transcriptional regulator BetI</fullName>
    </submittedName>
</protein>
<dbReference type="KEGG" id="gaw:V144x_19510"/>
<dbReference type="EMBL" id="CP037920">
    <property type="protein sequence ID" value="QDT96494.1"/>
    <property type="molecule type" value="Genomic_DNA"/>
</dbReference>
<keyword evidence="2 4" id="KW-0238">DNA-binding</keyword>
<dbReference type="PROSITE" id="PS50977">
    <property type="entry name" value="HTH_TETR_2"/>
    <property type="match status" value="1"/>
</dbReference>
<keyword evidence="3" id="KW-0804">Transcription</keyword>